<protein>
    <submittedName>
        <fullName evidence="3">Mu transposase C-terminal domain-containing protein</fullName>
    </submittedName>
</protein>
<gene>
    <name evidence="3" type="ORF">NX778_16960</name>
</gene>
<evidence type="ECO:0000259" key="2">
    <source>
        <dbReference type="PROSITE" id="PS50994"/>
    </source>
</evidence>
<reference evidence="3 4" key="1">
    <citation type="submission" date="2022-08" db="EMBL/GenBank/DDBJ databases">
        <title>Reclassification of Massilia species as members of the genera Telluria, Duganella, Pseudoduganella, Mokoshia gen. nov. and Zemynaea gen. nov. using orthogonal and non-orthogonal genome-based approaches.</title>
        <authorList>
            <person name="Bowman J.P."/>
        </authorList>
    </citation>
    <scope>NUCLEOTIDE SEQUENCE [LARGE SCALE GENOMIC DNA]</scope>
    <source>
        <strain evidence="3 4">JCM 31606</strain>
    </source>
</reference>
<sequence>MIAINDVFESLTESAPFERPARVLWISCADDFVTMMTIEEPPAPPWHMPLSELKGAVASGNVRPTKVRTSSFMLQSEDELSSEQKTIRQKNWDRIRPLIETSFAGEIYYPHAMGRLVAAHSKATGLDRKSIYRLLYRYWLHGATQNAFLPKYENSGASGQPRVFVKGKLPGRPPKYLGELSDTRAKILTDEDKQIIKIGYALYRDNKTKTITDAYTKTLNRFYRVEHPSPDGTDDDTRLKPAGELPNIVQFKYWGKKAYDEISVLRGRSGDRRWAMNHRPLVGRAHDRLHGPCHRYEIDATIADIYLVSRYNREWLIGRPVVYVVVDVFSRMIVGVYVGLEGPSWNGARHALFNAFSDKVAFCARHGITITEEEWPCHHLPQELVADRGEMLGSAATGIVTGLNINLAIMPPFRPDWKSIVESKFRLLNQLTQVHWTPGGVRTRMKERGERDYRLDATLDMEKFTRILLKSVLHYNQHSRAPGRLSKAMISENIPSTPLGIWNWGIEQGMGEPNVQSDDAVYLHLLPRERATLQARGITFKGMHYLNPLDPDGMTAAHARAFGRRAIDVWYEPGTVDYIWIQAPDKSLVRCMLHSTEGRYRNRRLEEVLDMLEITKQTEAVAHYADLNSKVQLDEFVETTIATAAAEKKESQVKRSNAARIADIRANRALEREAERVIAAKRSPVATSRPELSDRPARSTDGSAKTYAGERSGEVIDLLSRLHERGGLAK</sequence>
<evidence type="ECO:0000313" key="4">
    <source>
        <dbReference type="Proteomes" id="UP001204621"/>
    </source>
</evidence>
<accession>A0ABT2D0Y6</accession>
<dbReference type="RefSeq" id="WP_258812959.1">
    <property type="nucleotide sequence ID" value="NZ_JANUGU010000006.1"/>
</dbReference>
<feature type="region of interest" description="Disordered" evidence="1">
    <location>
        <begin position="681"/>
        <end position="709"/>
    </location>
</feature>
<dbReference type="SUPFAM" id="SSF53098">
    <property type="entry name" value="Ribonuclease H-like"/>
    <property type="match status" value="1"/>
</dbReference>
<proteinExistence type="predicted"/>
<feature type="domain" description="Integrase catalytic" evidence="2">
    <location>
        <begin position="288"/>
        <end position="506"/>
    </location>
</feature>
<evidence type="ECO:0000313" key="3">
    <source>
        <dbReference type="EMBL" id="MCS0659764.1"/>
    </source>
</evidence>
<comment type="caution">
    <text evidence="3">The sequence shown here is derived from an EMBL/GenBank/DDBJ whole genome shotgun (WGS) entry which is preliminary data.</text>
</comment>
<dbReference type="InterPro" id="IPR036397">
    <property type="entry name" value="RNaseH_sf"/>
</dbReference>
<dbReference type="InterPro" id="IPR001584">
    <property type="entry name" value="Integrase_cat-core"/>
</dbReference>
<dbReference type="Proteomes" id="UP001204621">
    <property type="component" value="Unassembled WGS sequence"/>
</dbReference>
<keyword evidence="4" id="KW-1185">Reference proteome</keyword>
<dbReference type="Gene3D" id="3.30.420.10">
    <property type="entry name" value="Ribonuclease H-like superfamily/Ribonuclease H"/>
    <property type="match status" value="1"/>
</dbReference>
<dbReference type="EMBL" id="JANUGU010000006">
    <property type="protein sequence ID" value="MCS0659764.1"/>
    <property type="molecule type" value="Genomic_DNA"/>
</dbReference>
<dbReference type="PROSITE" id="PS50994">
    <property type="entry name" value="INTEGRASE"/>
    <property type="match status" value="1"/>
</dbReference>
<name>A0ABT2D0Y6_9BURK</name>
<organism evidence="3 4">
    <name type="scientific">Massilia terrae</name>
    <dbReference type="NCBI Taxonomy" id="1811224"/>
    <lineage>
        <taxon>Bacteria</taxon>
        <taxon>Pseudomonadati</taxon>
        <taxon>Pseudomonadota</taxon>
        <taxon>Betaproteobacteria</taxon>
        <taxon>Burkholderiales</taxon>
        <taxon>Oxalobacteraceae</taxon>
        <taxon>Telluria group</taxon>
        <taxon>Massilia</taxon>
    </lineage>
</organism>
<evidence type="ECO:0000256" key="1">
    <source>
        <dbReference type="SAM" id="MobiDB-lite"/>
    </source>
</evidence>
<dbReference type="InterPro" id="IPR012337">
    <property type="entry name" value="RNaseH-like_sf"/>
</dbReference>